<keyword evidence="4" id="KW-1185">Reference proteome</keyword>
<feature type="compositionally biased region" description="Basic and acidic residues" evidence="1">
    <location>
        <begin position="20"/>
        <end position="30"/>
    </location>
</feature>
<evidence type="ECO:0000259" key="2">
    <source>
        <dbReference type="Pfam" id="PF02589"/>
    </source>
</evidence>
<dbReference type="InterPro" id="IPR024185">
    <property type="entry name" value="FTHF_cligase-like_sf"/>
</dbReference>
<dbReference type="AlphaFoldDB" id="A0A8J7S7C7"/>
<dbReference type="EMBL" id="JAGMWN010000006">
    <property type="protein sequence ID" value="MBP5858174.1"/>
    <property type="molecule type" value="Genomic_DNA"/>
</dbReference>
<dbReference type="PANTHER" id="PTHR43682:SF1">
    <property type="entry name" value="LACTATE UTILIZATION PROTEIN C"/>
    <property type="match status" value="1"/>
</dbReference>
<dbReference type="InterPro" id="IPR003741">
    <property type="entry name" value="LUD_dom"/>
</dbReference>
<proteinExistence type="predicted"/>
<comment type="caution">
    <text evidence="3">The sequence shown here is derived from an EMBL/GenBank/DDBJ whole genome shotgun (WGS) entry which is preliminary data.</text>
</comment>
<reference evidence="3" key="1">
    <citation type="submission" date="2021-04" db="EMBL/GenBank/DDBJ databases">
        <authorList>
            <person name="Zhang D.-C."/>
        </authorList>
    </citation>
    <scope>NUCLEOTIDE SEQUENCE</scope>
    <source>
        <strain evidence="3">CGMCC 1.15697</strain>
    </source>
</reference>
<dbReference type="InterPro" id="IPR037171">
    <property type="entry name" value="NagB/RpiA_transferase-like"/>
</dbReference>
<accession>A0A8J7S7C7</accession>
<dbReference type="Gene3D" id="3.40.50.10420">
    <property type="entry name" value="NagB/RpiA/CoA transferase-like"/>
    <property type="match status" value="1"/>
</dbReference>
<feature type="domain" description="LUD" evidence="2">
    <location>
        <begin position="128"/>
        <end position="227"/>
    </location>
</feature>
<dbReference type="Proteomes" id="UP000672602">
    <property type="component" value="Unassembled WGS sequence"/>
</dbReference>
<dbReference type="Pfam" id="PF02589">
    <property type="entry name" value="LUD_dom"/>
    <property type="match status" value="1"/>
</dbReference>
<organism evidence="3 4">
    <name type="scientific">Marivibrio halodurans</name>
    <dbReference type="NCBI Taxonomy" id="2039722"/>
    <lineage>
        <taxon>Bacteria</taxon>
        <taxon>Pseudomonadati</taxon>
        <taxon>Pseudomonadota</taxon>
        <taxon>Alphaproteobacteria</taxon>
        <taxon>Rhodospirillales</taxon>
        <taxon>Rhodospirillaceae</taxon>
        <taxon>Marivibrio</taxon>
    </lineage>
</organism>
<evidence type="ECO:0000313" key="3">
    <source>
        <dbReference type="EMBL" id="MBP5858174.1"/>
    </source>
</evidence>
<feature type="region of interest" description="Disordered" evidence="1">
    <location>
        <begin position="1"/>
        <end position="30"/>
    </location>
</feature>
<protein>
    <submittedName>
        <fullName evidence="3">Lactate utilization protein</fullName>
    </submittedName>
</protein>
<dbReference type="SUPFAM" id="SSF100950">
    <property type="entry name" value="NagB/RpiA/CoA transferase-like"/>
    <property type="match status" value="1"/>
</dbReference>
<evidence type="ECO:0000256" key="1">
    <source>
        <dbReference type="SAM" id="MobiDB-lite"/>
    </source>
</evidence>
<name>A0A8J7S7C7_9PROT</name>
<evidence type="ECO:0000313" key="4">
    <source>
        <dbReference type="Proteomes" id="UP000672602"/>
    </source>
</evidence>
<dbReference type="RefSeq" id="WP_210682744.1">
    <property type="nucleotide sequence ID" value="NZ_JAGMWN010000006.1"/>
</dbReference>
<gene>
    <name evidence="3" type="ORF">KAJ83_14230</name>
</gene>
<sequence length="230" mass="24542">MSGARDQIMGQVRRALGRAEGTDDARARDAVDARLKEPPRGLIPARVRGREAEELGRLFMEKALAANCTCATVDSLEAVPDAIAEYLASENLPATVRTGDHPDLAAIPFDRRPVLTVSRGPSDGGDAVSLSTAFVGAAETGTLALVSGPGTPTTLNFLPETEIVLLRRSRIVGPYEDIWTHLRARNAEAGSMPRAVNLITGPSRTGDIEQKIELGAHGPLRLHILILDDL</sequence>
<dbReference type="PANTHER" id="PTHR43682">
    <property type="entry name" value="LACTATE UTILIZATION PROTEIN C"/>
    <property type="match status" value="1"/>
</dbReference>